<dbReference type="EMBL" id="BSPD01000019">
    <property type="protein sequence ID" value="GLS24777.1"/>
    <property type="molecule type" value="Genomic_DNA"/>
</dbReference>
<keyword evidence="12" id="KW-0175">Coiled coil</keyword>
<dbReference type="PRINTS" id="PR00344">
    <property type="entry name" value="BCTRLSENSOR"/>
</dbReference>
<dbReference type="CDD" id="cd17546">
    <property type="entry name" value="REC_hyHK_CKI1_RcsC-like"/>
    <property type="match status" value="1"/>
</dbReference>
<dbReference type="SUPFAM" id="SSF55781">
    <property type="entry name" value="GAF domain-like"/>
    <property type="match status" value="1"/>
</dbReference>
<dbReference type="InterPro" id="IPR005467">
    <property type="entry name" value="His_kinase_dom"/>
</dbReference>
<dbReference type="AlphaFoldDB" id="A0AA37T8W7"/>
<feature type="domain" description="Response regulatory" evidence="14">
    <location>
        <begin position="446"/>
        <end position="567"/>
    </location>
</feature>
<evidence type="ECO:0000256" key="1">
    <source>
        <dbReference type="ARBA" id="ARBA00000085"/>
    </source>
</evidence>
<dbReference type="InterPro" id="IPR004358">
    <property type="entry name" value="Sig_transdc_His_kin-like_C"/>
</dbReference>
<dbReference type="SUPFAM" id="SSF47384">
    <property type="entry name" value="Homodimeric domain of signal transducing histidine kinase"/>
    <property type="match status" value="1"/>
</dbReference>
<evidence type="ECO:0000256" key="5">
    <source>
        <dbReference type="ARBA" id="ARBA00022741"/>
    </source>
</evidence>
<dbReference type="FunFam" id="3.30.565.10:FF:000010">
    <property type="entry name" value="Sensor histidine kinase RcsC"/>
    <property type="match status" value="1"/>
</dbReference>
<dbReference type="RefSeq" id="WP_232595577.1">
    <property type="nucleotide sequence ID" value="NZ_BSPD01000019.1"/>
</dbReference>
<dbReference type="Pfam" id="PF13185">
    <property type="entry name" value="GAF_2"/>
    <property type="match status" value="1"/>
</dbReference>
<evidence type="ECO:0000256" key="9">
    <source>
        <dbReference type="ARBA" id="ARBA00064003"/>
    </source>
</evidence>
<dbReference type="InterPro" id="IPR011006">
    <property type="entry name" value="CheY-like_superfamily"/>
</dbReference>
<name>A0AA37T8W7_9GAMM</name>
<dbReference type="SUPFAM" id="SSF52172">
    <property type="entry name" value="CheY-like"/>
    <property type="match status" value="1"/>
</dbReference>
<evidence type="ECO:0000256" key="4">
    <source>
        <dbReference type="ARBA" id="ARBA00022679"/>
    </source>
</evidence>
<evidence type="ECO:0000256" key="11">
    <source>
        <dbReference type="PROSITE-ProRule" id="PRU00169"/>
    </source>
</evidence>
<feature type="coiled-coil region" evidence="12">
    <location>
        <begin position="167"/>
        <end position="194"/>
    </location>
</feature>
<dbReference type="Gene3D" id="3.30.565.10">
    <property type="entry name" value="Histidine kinase-like ATPase, C-terminal domain"/>
    <property type="match status" value="1"/>
</dbReference>
<dbReference type="PROSITE" id="PS50109">
    <property type="entry name" value="HIS_KIN"/>
    <property type="match status" value="1"/>
</dbReference>
<feature type="modified residue" description="4-aspartylphosphate" evidence="11">
    <location>
        <position position="497"/>
    </location>
</feature>
<feature type="domain" description="Histidine kinase" evidence="13">
    <location>
        <begin position="204"/>
        <end position="424"/>
    </location>
</feature>
<dbReference type="EC" id="2.7.13.3" evidence="2"/>
<reference evidence="15 16" key="1">
    <citation type="journal article" date="2014" name="Int. J. Syst. Evol. Microbiol.">
        <title>Complete genome sequence of Corynebacterium casei LMG S-19264T (=DSM 44701T), isolated from a smear-ripened cheese.</title>
        <authorList>
            <consortium name="US DOE Joint Genome Institute (JGI-PGF)"/>
            <person name="Walter F."/>
            <person name="Albersmeier A."/>
            <person name="Kalinowski J."/>
            <person name="Ruckert C."/>
        </authorList>
    </citation>
    <scope>NUCLEOTIDE SEQUENCE [LARGE SCALE GENOMIC DNA]</scope>
    <source>
        <strain evidence="15 16">NBRC 110095</strain>
    </source>
</reference>
<dbReference type="SUPFAM" id="SSF55874">
    <property type="entry name" value="ATPase domain of HSP90 chaperone/DNA topoisomerase II/histidine kinase"/>
    <property type="match status" value="1"/>
</dbReference>
<dbReference type="GO" id="GO:0005524">
    <property type="term" value="F:ATP binding"/>
    <property type="evidence" value="ECO:0007669"/>
    <property type="project" value="UniProtKB-KW"/>
</dbReference>
<dbReference type="GO" id="GO:0000155">
    <property type="term" value="F:phosphorelay sensor kinase activity"/>
    <property type="evidence" value="ECO:0007669"/>
    <property type="project" value="InterPro"/>
</dbReference>
<evidence type="ECO:0000256" key="8">
    <source>
        <dbReference type="ARBA" id="ARBA00023012"/>
    </source>
</evidence>
<keyword evidence="5" id="KW-0547">Nucleotide-binding</keyword>
<dbReference type="Gene3D" id="3.40.50.2300">
    <property type="match status" value="1"/>
</dbReference>
<evidence type="ECO:0000256" key="12">
    <source>
        <dbReference type="SAM" id="Coils"/>
    </source>
</evidence>
<dbReference type="Gene3D" id="3.30.450.40">
    <property type="match status" value="1"/>
</dbReference>
<dbReference type="FunFam" id="1.10.287.130:FF:000002">
    <property type="entry name" value="Two-component osmosensing histidine kinase"/>
    <property type="match status" value="1"/>
</dbReference>
<keyword evidence="6" id="KW-0418">Kinase</keyword>
<keyword evidence="7" id="KW-0067">ATP-binding</keyword>
<proteinExistence type="predicted"/>
<evidence type="ECO:0000256" key="10">
    <source>
        <dbReference type="ARBA" id="ARBA00068150"/>
    </source>
</evidence>
<evidence type="ECO:0000256" key="6">
    <source>
        <dbReference type="ARBA" id="ARBA00022777"/>
    </source>
</evidence>
<dbReference type="SMART" id="SM00448">
    <property type="entry name" value="REC"/>
    <property type="match status" value="1"/>
</dbReference>
<dbReference type="Pfam" id="PF00072">
    <property type="entry name" value="Response_reg"/>
    <property type="match status" value="1"/>
</dbReference>
<accession>A0AA37T8W7</accession>
<sequence length="567" mass="63324">MPRFNSSSTKPVRSKNYHSRLLQLLTQDQALDVALSSLATLIERETVGMKASILLLTRDGLQLTHGAAPSLPKEYTDALNGVYIGPAVGSCGTAAFSSKLVIDADLNTAPRWKDYKHLALAAGLQACWSHPITQENNKVLGTFALYYHEPRHPVQEELHFIEEASNLAKVLIEKSLAKQRAEELEEANEAANIAARSKAMFLANMSHEIRTPLNGIIGITDLLKETHLNKEQRDHLKTISFSAKTLLTIINDILDISKIDEGMMKLENVTFNFRDFTAALLSAYQSQANNNVKLKFSIDKNIPDCLSSDPTRLHQILGNILSNAFKFTQSGTVEFKATLINIEHSIATLQFEIRDTGIGIPKDVQEKIFEKFEQADTSTTREFGGSGLGLNICKKLIELFSGEIWVKSQPNKGSCFFIQLPFSVSEKNKNSEKHKKHPNLNFSHYRILVAEDNAVNQKVIAAMLKKFAIDYTIVEDGEQAVEIACQKHSNYNLILMDCEMPKMDGYNATTQIRNWEKQHHVNPITICALTSHAMTEHQEKCLAAGMNHHLAKPVTLNSLQQFLLSIS</sequence>
<evidence type="ECO:0000259" key="13">
    <source>
        <dbReference type="PROSITE" id="PS50109"/>
    </source>
</evidence>
<evidence type="ECO:0000259" key="14">
    <source>
        <dbReference type="PROSITE" id="PS50110"/>
    </source>
</evidence>
<dbReference type="Proteomes" id="UP001156870">
    <property type="component" value="Unassembled WGS sequence"/>
</dbReference>
<keyword evidence="16" id="KW-1185">Reference proteome</keyword>
<comment type="subunit">
    <text evidence="9">At low DSF concentrations, interacts with RpfF.</text>
</comment>
<dbReference type="InterPro" id="IPR029016">
    <property type="entry name" value="GAF-like_dom_sf"/>
</dbReference>
<dbReference type="PROSITE" id="PS50110">
    <property type="entry name" value="RESPONSE_REGULATORY"/>
    <property type="match status" value="1"/>
</dbReference>
<dbReference type="SMART" id="SM00387">
    <property type="entry name" value="HATPase_c"/>
    <property type="match status" value="1"/>
</dbReference>
<dbReference type="CDD" id="cd16922">
    <property type="entry name" value="HATPase_EvgS-ArcB-TorS-like"/>
    <property type="match status" value="1"/>
</dbReference>
<gene>
    <name evidence="15" type="ORF">GCM10007877_04910</name>
</gene>
<dbReference type="InterPro" id="IPR036097">
    <property type="entry name" value="HisK_dim/P_sf"/>
</dbReference>
<dbReference type="InterPro" id="IPR001789">
    <property type="entry name" value="Sig_transdc_resp-reg_receiver"/>
</dbReference>
<dbReference type="SMART" id="SM00388">
    <property type="entry name" value="HisKA"/>
    <property type="match status" value="1"/>
</dbReference>
<comment type="catalytic activity">
    <reaction evidence="1">
        <text>ATP + protein L-histidine = ADP + protein N-phospho-L-histidine.</text>
        <dbReference type="EC" id="2.7.13.3"/>
    </reaction>
</comment>
<dbReference type="InterPro" id="IPR003018">
    <property type="entry name" value="GAF"/>
</dbReference>
<dbReference type="CDD" id="cd00082">
    <property type="entry name" value="HisKA"/>
    <property type="match status" value="1"/>
</dbReference>
<dbReference type="SMART" id="SM00065">
    <property type="entry name" value="GAF"/>
    <property type="match status" value="1"/>
</dbReference>
<evidence type="ECO:0000256" key="7">
    <source>
        <dbReference type="ARBA" id="ARBA00022840"/>
    </source>
</evidence>
<dbReference type="Pfam" id="PF02518">
    <property type="entry name" value="HATPase_c"/>
    <property type="match status" value="1"/>
</dbReference>
<dbReference type="PANTHER" id="PTHR45339">
    <property type="entry name" value="HYBRID SIGNAL TRANSDUCTION HISTIDINE KINASE J"/>
    <property type="match status" value="1"/>
</dbReference>
<keyword evidence="3 11" id="KW-0597">Phosphoprotein</keyword>
<dbReference type="PANTHER" id="PTHR45339:SF1">
    <property type="entry name" value="HYBRID SIGNAL TRANSDUCTION HISTIDINE KINASE J"/>
    <property type="match status" value="1"/>
</dbReference>
<evidence type="ECO:0000313" key="16">
    <source>
        <dbReference type="Proteomes" id="UP001156870"/>
    </source>
</evidence>
<comment type="caution">
    <text evidence="15">The sequence shown here is derived from an EMBL/GenBank/DDBJ whole genome shotgun (WGS) entry which is preliminary data.</text>
</comment>
<evidence type="ECO:0000313" key="15">
    <source>
        <dbReference type="EMBL" id="GLS24777.1"/>
    </source>
</evidence>
<dbReference type="InterPro" id="IPR036890">
    <property type="entry name" value="HATPase_C_sf"/>
</dbReference>
<dbReference type="Gene3D" id="1.10.287.130">
    <property type="match status" value="1"/>
</dbReference>
<keyword evidence="4" id="KW-0808">Transferase</keyword>
<evidence type="ECO:0000256" key="3">
    <source>
        <dbReference type="ARBA" id="ARBA00022553"/>
    </source>
</evidence>
<organism evidence="15 16">
    <name type="scientific">Marinibactrum halimedae</name>
    <dbReference type="NCBI Taxonomy" id="1444977"/>
    <lineage>
        <taxon>Bacteria</taxon>
        <taxon>Pseudomonadati</taxon>
        <taxon>Pseudomonadota</taxon>
        <taxon>Gammaproteobacteria</taxon>
        <taxon>Cellvibrionales</taxon>
        <taxon>Cellvibrionaceae</taxon>
        <taxon>Marinibactrum</taxon>
    </lineage>
</organism>
<protein>
    <recommendedName>
        <fullName evidence="10">Sensory/regulatory protein RpfC</fullName>
        <ecNumber evidence="2">2.7.13.3</ecNumber>
    </recommendedName>
</protein>
<dbReference type="InterPro" id="IPR003661">
    <property type="entry name" value="HisK_dim/P_dom"/>
</dbReference>
<dbReference type="Pfam" id="PF00512">
    <property type="entry name" value="HisKA"/>
    <property type="match status" value="1"/>
</dbReference>
<keyword evidence="8" id="KW-0902">Two-component regulatory system</keyword>
<evidence type="ECO:0000256" key="2">
    <source>
        <dbReference type="ARBA" id="ARBA00012438"/>
    </source>
</evidence>
<dbReference type="InterPro" id="IPR003594">
    <property type="entry name" value="HATPase_dom"/>
</dbReference>